<dbReference type="Proteomes" id="UP000317909">
    <property type="component" value="Chromosome"/>
</dbReference>
<evidence type="ECO:0000313" key="2">
    <source>
        <dbReference type="Proteomes" id="UP000317909"/>
    </source>
</evidence>
<keyword evidence="2" id="KW-1185">Reference proteome</keyword>
<dbReference type="RefSeq" id="WP_145435690.1">
    <property type="nucleotide sequence ID" value="NZ_CP036339.1"/>
</dbReference>
<evidence type="ECO:0008006" key="3">
    <source>
        <dbReference type="Google" id="ProtNLM"/>
    </source>
</evidence>
<gene>
    <name evidence="1" type="ORF">I41_51700</name>
</gene>
<sequence>MARWLLMVAIGLLAGCGGGDGKLQVTGTVTGADGQPIPCEGGTVLFQPATTGEGGTAKHATGGVKPDGTFEMMTRMPGDGMQPGQYKVVLQLWKNYNKQELAVPKKYGDATTTPLEATVDGDHTHFDFKVEP</sequence>
<evidence type="ECO:0000313" key="1">
    <source>
        <dbReference type="EMBL" id="QDT75925.1"/>
    </source>
</evidence>
<accession>A0A517U5L5</accession>
<dbReference type="PROSITE" id="PS51257">
    <property type="entry name" value="PROKAR_LIPOPROTEIN"/>
    <property type="match status" value="1"/>
</dbReference>
<reference evidence="1 2" key="1">
    <citation type="submission" date="2019-02" db="EMBL/GenBank/DDBJ databases">
        <title>Deep-cultivation of Planctomycetes and their phenomic and genomic characterization uncovers novel biology.</title>
        <authorList>
            <person name="Wiegand S."/>
            <person name="Jogler M."/>
            <person name="Boedeker C."/>
            <person name="Pinto D."/>
            <person name="Vollmers J."/>
            <person name="Rivas-Marin E."/>
            <person name="Kohn T."/>
            <person name="Peeters S.H."/>
            <person name="Heuer A."/>
            <person name="Rast P."/>
            <person name="Oberbeckmann S."/>
            <person name="Bunk B."/>
            <person name="Jeske O."/>
            <person name="Meyerdierks A."/>
            <person name="Storesund J.E."/>
            <person name="Kallscheuer N."/>
            <person name="Luecker S."/>
            <person name="Lage O.M."/>
            <person name="Pohl T."/>
            <person name="Merkel B.J."/>
            <person name="Hornburger P."/>
            <person name="Mueller R.-W."/>
            <person name="Bruemmer F."/>
            <person name="Labrenz M."/>
            <person name="Spormann A.M."/>
            <person name="Op den Camp H."/>
            <person name="Overmann J."/>
            <person name="Amann R."/>
            <person name="Jetten M.S.M."/>
            <person name="Mascher T."/>
            <person name="Medema M.H."/>
            <person name="Devos D.P."/>
            <person name="Kaster A.-K."/>
            <person name="Ovreas L."/>
            <person name="Rohde M."/>
            <person name="Galperin M.Y."/>
            <person name="Jogler C."/>
        </authorList>
    </citation>
    <scope>NUCLEOTIDE SEQUENCE [LARGE SCALE GENOMIC DNA]</scope>
    <source>
        <strain evidence="1 2">I41</strain>
    </source>
</reference>
<dbReference type="KEGG" id="llh:I41_51700"/>
<protein>
    <recommendedName>
        <fullName evidence="3">Carboxypeptidase regulatory-like domain-containing protein</fullName>
    </recommendedName>
</protein>
<proteinExistence type="predicted"/>
<dbReference type="OrthoDB" id="287810at2"/>
<name>A0A517U5L5_9BACT</name>
<dbReference type="EMBL" id="CP036339">
    <property type="protein sequence ID" value="QDT75925.1"/>
    <property type="molecule type" value="Genomic_DNA"/>
</dbReference>
<organism evidence="1 2">
    <name type="scientific">Lacipirellula limnantheis</name>
    <dbReference type="NCBI Taxonomy" id="2528024"/>
    <lineage>
        <taxon>Bacteria</taxon>
        <taxon>Pseudomonadati</taxon>
        <taxon>Planctomycetota</taxon>
        <taxon>Planctomycetia</taxon>
        <taxon>Pirellulales</taxon>
        <taxon>Lacipirellulaceae</taxon>
        <taxon>Lacipirellula</taxon>
    </lineage>
</organism>
<dbReference type="AlphaFoldDB" id="A0A517U5L5"/>